<keyword evidence="5" id="KW-1185">Reference proteome</keyword>
<sequence>MGKKWAFRGLGESAVHWHPMGYLEARDTCGRTALSWSAINGQTSVTKLLLEMGADMKMLCCDFAPTPLSLAFDEERTEVIELLLRNGADINLTDKYGRSLLSWATTKGEEGIGKLLLQNGANVDLADDYYQRALISLAAITLRFVDLRKSTLLSAASVA</sequence>
<dbReference type="Pfam" id="PF00023">
    <property type="entry name" value="Ank"/>
    <property type="match status" value="1"/>
</dbReference>
<feature type="repeat" description="ANK" evidence="3">
    <location>
        <begin position="29"/>
        <end position="56"/>
    </location>
</feature>
<evidence type="ECO:0000313" key="4">
    <source>
        <dbReference type="EMBL" id="KXH54714.1"/>
    </source>
</evidence>
<evidence type="ECO:0000313" key="5">
    <source>
        <dbReference type="Proteomes" id="UP000070121"/>
    </source>
</evidence>
<dbReference type="Pfam" id="PF12796">
    <property type="entry name" value="Ank_2"/>
    <property type="match status" value="1"/>
</dbReference>
<feature type="repeat" description="ANK" evidence="3">
    <location>
        <begin position="63"/>
        <end position="95"/>
    </location>
</feature>
<dbReference type="EMBL" id="JFFI01001767">
    <property type="protein sequence ID" value="KXH54714.1"/>
    <property type="molecule type" value="Genomic_DNA"/>
</dbReference>
<dbReference type="SUPFAM" id="SSF48403">
    <property type="entry name" value="Ankyrin repeat"/>
    <property type="match status" value="1"/>
</dbReference>
<dbReference type="AlphaFoldDB" id="A0A135U2T7"/>
<dbReference type="STRING" id="1209931.A0A135U2T7"/>
<feature type="repeat" description="ANK" evidence="3">
    <location>
        <begin position="96"/>
        <end position="128"/>
    </location>
</feature>
<keyword evidence="2 3" id="KW-0040">ANK repeat</keyword>
<dbReference type="PRINTS" id="PR01415">
    <property type="entry name" value="ANKYRIN"/>
</dbReference>
<reference evidence="4 5" key="1">
    <citation type="submission" date="2014-02" db="EMBL/GenBank/DDBJ databases">
        <title>The genome sequence of Colletotrichum salicis CBS 607.94.</title>
        <authorList>
            <person name="Baroncelli R."/>
            <person name="Thon M.R."/>
        </authorList>
    </citation>
    <scope>NUCLEOTIDE SEQUENCE [LARGE SCALE GENOMIC DNA]</scope>
    <source>
        <strain evidence="4 5">CBS 607.94</strain>
    </source>
</reference>
<evidence type="ECO:0000256" key="2">
    <source>
        <dbReference type="ARBA" id="ARBA00023043"/>
    </source>
</evidence>
<accession>A0A135U2T7</accession>
<organism evidence="4 5">
    <name type="scientific">Colletotrichum salicis</name>
    <dbReference type="NCBI Taxonomy" id="1209931"/>
    <lineage>
        <taxon>Eukaryota</taxon>
        <taxon>Fungi</taxon>
        <taxon>Dikarya</taxon>
        <taxon>Ascomycota</taxon>
        <taxon>Pezizomycotina</taxon>
        <taxon>Sordariomycetes</taxon>
        <taxon>Hypocreomycetidae</taxon>
        <taxon>Glomerellales</taxon>
        <taxon>Glomerellaceae</taxon>
        <taxon>Colletotrichum</taxon>
        <taxon>Colletotrichum acutatum species complex</taxon>
    </lineage>
</organism>
<evidence type="ECO:0000256" key="1">
    <source>
        <dbReference type="ARBA" id="ARBA00022737"/>
    </source>
</evidence>
<protein>
    <submittedName>
        <fullName evidence="4">Uncharacterized protein</fullName>
    </submittedName>
</protein>
<proteinExistence type="predicted"/>
<comment type="caution">
    <text evidence="4">The sequence shown here is derived from an EMBL/GenBank/DDBJ whole genome shotgun (WGS) entry which is preliminary data.</text>
</comment>
<dbReference type="PROSITE" id="PS50088">
    <property type="entry name" value="ANK_REPEAT"/>
    <property type="match status" value="3"/>
</dbReference>
<dbReference type="Proteomes" id="UP000070121">
    <property type="component" value="Unassembled WGS sequence"/>
</dbReference>
<dbReference type="OrthoDB" id="341259at2759"/>
<dbReference type="Gene3D" id="1.25.40.20">
    <property type="entry name" value="Ankyrin repeat-containing domain"/>
    <property type="match status" value="1"/>
</dbReference>
<dbReference type="InterPro" id="IPR036770">
    <property type="entry name" value="Ankyrin_rpt-contain_sf"/>
</dbReference>
<dbReference type="PROSITE" id="PS50297">
    <property type="entry name" value="ANK_REP_REGION"/>
    <property type="match status" value="3"/>
</dbReference>
<dbReference type="InterPro" id="IPR002110">
    <property type="entry name" value="Ankyrin_rpt"/>
</dbReference>
<gene>
    <name evidence="4" type="ORF">CSAL01_13593</name>
</gene>
<name>A0A135U2T7_9PEZI</name>
<keyword evidence="1" id="KW-0677">Repeat</keyword>
<dbReference type="PANTHER" id="PTHR24201">
    <property type="entry name" value="ANK_REP_REGION DOMAIN-CONTAINING PROTEIN"/>
    <property type="match status" value="1"/>
</dbReference>
<evidence type="ECO:0000256" key="3">
    <source>
        <dbReference type="PROSITE-ProRule" id="PRU00023"/>
    </source>
</evidence>
<dbReference type="InterPro" id="IPR050776">
    <property type="entry name" value="Ank_Repeat/CDKN_Inhibitor"/>
</dbReference>
<dbReference type="SMART" id="SM00248">
    <property type="entry name" value="ANK"/>
    <property type="match status" value="3"/>
</dbReference>